<evidence type="ECO:0000313" key="2">
    <source>
        <dbReference type="EMBL" id="BCG26289.1"/>
    </source>
</evidence>
<dbReference type="AlphaFoldDB" id="A0A6J4EA95"/>
<accession>A0A6J4EA95</accession>
<feature type="domain" description="AB hydrolase-1" evidence="1">
    <location>
        <begin position="32"/>
        <end position="282"/>
    </location>
</feature>
<dbReference type="GO" id="GO:0016020">
    <property type="term" value="C:membrane"/>
    <property type="evidence" value="ECO:0007669"/>
    <property type="project" value="TreeGrafter"/>
</dbReference>
<dbReference type="RefSeq" id="WP_173171947.1">
    <property type="nucleotide sequence ID" value="NZ_AP023189.1"/>
</dbReference>
<evidence type="ECO:0000313" key="3">
    <source>
        <dbReference type="EMBL" id="GJN50978.1"/>
    </source>
</evidence>
<dbReference type="Proteomes" id="UP000509383">
    <property type="component" value="Chromosome"/>
</dbReference>
<sequence length="304" mass="35048">MNAPLGLEPQRITVQGDGVRLATYQWGNAKGPTLLLVHGYPDSHEVWLPLVRELAADYRIIAYDVRGAGASEVPSRIRDYRLPHLANDLEAVIRALSPDRRVHLVAHDWGSIQSWEAVTEPRIQPLLASYTSISGPCLDHVGHWMRSRLRERRAGAYLQMLGQLLSSWYIAFFHTPLLPELTWRLGLARAWPGLLRRIEGVARPHVSSTQLADGQHGVRLYRANFISSLFRPRERHTDVPVHLVIPTRDRFVRPQLFEELTRWAPTLWRREVRAGHWQLLAEPQRLALWLREFVDREEPARRAS</sequence>
<keyword evidence="5" id="KW-1185">Reference proteome</keyword>
<reference evidence="2 4" key="1">
    <citation type="submission" date="2020-05" db="EMBL/GenBank/DDBJ databases">
        <title>Characterization of novel class B3 metallo-beta-lactamase from novel Pseudomonas species.</title>
        <authorList>
            <person name="Yamada K."/>
            <person name="Aoki K."/>
            <person name="Ishii Y."/>
        </authorList>
    </citation>
    <scope>NUCLEOTIDE SEQUENCE [LARGE SCALE GENOMIC DNA]</scope>
    <source>
        <strain evidence="2 4">TUM18999</strain>
        <strain evidence="3 5">TUM20286</strain>
    </source>
</reference>
<dbReference type="EMBL" id="BQKM01000001">
    <property type="protein sequence ID" value="GJN50978.1"/>
    <property type="molecule type" value="Genomic_DNA"/>
</dbReference>
<proteinExistence type="predicted"/>
<dbReference type="InterPro" id="IPR029058">
    <property type="entry name" value="AB_hydrolase_fold"/>
</dbReference>
<dbReference type="KEGG" id="ptw:TUM18999_44800"/>
<dbReference type="PANTHER" id="PTHR43798">
    <property type="entry name" value="MONOACYLGLYCEROL LIPASE"/>
    <property type="match status" value="1"/>
</dbReference>
<dbReference type="GO" id="GO:0047372">
    <property type="term" value="F:monoacylglycerol lipase activity"/>
    <property type="evidence" value="ECO:0007669"/>
    <property type="project" value="TreeGrafter"/>
</dbReference>
<dbReference type="InterPro" id="IPR050266">
    <property type="entry name" value="AB_hydrolase_sf"/>
</dbReference>
<dbReference type="GO" id="GO:0046464">
    <property type="term" value="P:acylglycerol catabolic process"/>
    <property type="evidence" value="ECO:0007669"/>
    <property type="project" value="TreeGrafter"/>
</dbReference>
<name>A0A6J4EA95_9PSED</name>
<dbReference type="InterPro" id="IPR000639">
    <property type="entry name" value="Epox_hydrolase-like"/>
</dbReference>
<dbReference type="PANTHER" id="PTHR43798:SF33">
    <property type="entry name" value="HYDROLASE, PUTATIVE (AFU_ORTHOLOGUE AFUA_2G14860)-RELATED"/>
    <property type="match status" value="1"/>
</dbReference>
<dbReference type="PRINTS" id="PR00412">
    <property type="entry name" value="EPOXHYDRLASE"/>
</dbReference>
<dbReference type="Gene3D" id="3.40.50.1820">
    <property type="entry name" value="alpha/beta hydrolase"/>
    <property type="match status" value="1"/>
</dbReference>
<gene>
    <name evidence="2" type="ORF">TUM18999_44800</name>
    <name evidence="3" type="ORF">TUM20286_07300</name>
</gene>
<dbReference type="Proteomes" id="UP001054892">
    <property type="component" value="Unassembled WGS sequence"/>
</dbReference>
<evidence type="ECO:0000313" key="5">
    <source>
        <dbReference type="Proteomes" id="UP001054892"/>
    </source>
</evidence>
<dbReference type="EMBL" id="AP023189">
    <property type="protein sequence ID" value="BCG26289.1"/>
    <property type="molecule type" value="Genomic_DNA"/>
</dbReference>
<dbReference type="Pfam" id="PF00561">
    <property type="entry name" value="Abhydrolase_1"/>
    <property type="match status" value="1"/>
</dbReference>
<organism evidence="2 4">
    <name type="scientific">Pseudomonas tohonis</name>
    <dbReference type="NCBI Taxonomy" id="2725477"/>
    <lineage>
        <taxon>Bacteria</taxon>
        <taxon>Pseudomonadati</taxon>
        <taxon>Pseudomonadota</taxon>
        <taxon>Gammaproteobacteria</taxon>
        <taxon>Pseudomonadales</taxon>
        <taxon>Pseudomonadaceae</taxon>
        <taxon>Pseudomonas</taxon>
    </lineage>
</organism>
<evidence type="ECO:0000259" key="1">
    <source>
        <dbReference type="Pfam" id="PF00561"/>
    </source>
</evidence>
<dbReference type="InterPro" id="IPR000073">
    <property type="entry name" value="AB_hydrolase_1"/>
</dbReference>
<evidence type="ECO:0000313" key="4">
    <source>
        <dbReference type="Proteomes" id="UP000509383"/>
    </source>
</evidence>
<dbReference type="SUPFAM" id="SSF53474">
    <property type="entry name" value="alpha/beta-Hydrolases"/>
    <property type="match status" value="1"/>
</dbReference>
<protein>
    <recommendedName>
        <fullName evidence="1">AB hydrolase-1 domain-containing protein</fullName>
    </recommendedName>
</protein>